<dbReference type="InterPro" id="IPR007310">
    <property type="entry name" value="Aerobactin_biosyn_IucA/IucC_N"/>
</dbReference>
<protein>
    <recommendedName>
        <fullName evidence="1">Aerobactin siderophore biosynthesis IucA/IucC N-terminal domain-containing protein</fullName>
    </recommendedName>
</protein>
<dbReference type="Proteomes" id="UP001140094">
    <property type="component" value="Unassembled WGS sequence"/>
</dbReference>
<dbReference type="EMBL" id="JANBUO010002705">
    <property type="protein sequence ID" value="KAJ2793952.1"/>
    <property type="molecule type" value="Genomic_DNA"/>
</dbReference>
<evidence type="ECO:0000313" key="3">
    <source>
        <dbReference type="Proteomes" id="UP001140094"/>
    </source>
</evidence>
<dbReference type="InterPro" id="IPR037455">
    <property type="entry name" value="LucA/IucC-like"/>
</dbReference>
<evidence type="ECO:0000259" key="1">
    <source>
        <dbReference type="Pfam" id="PF04183"/>
    </source>
</evidence>
<organism evidence="2 3">
    <name type="scientific">Coemansia guatemalensis</name>
    <dbReference type="NCBI Taxonomy" id="2761395"/>
    <lineage>
        <taxon>Eukaryota</taxon>
        <taxon>Fungi</taxon>
        <taxon>Fungi incertae sedis</taxon>
        <taxon>Zoopagomycota</taxon>
        <taxon>Kickxellomycotina</taxon>
        <taxon>Kickxellomycetes</taxon>
        <taxon>Kickxellales</taxon>
        <taxon>Kickxellaceae</taxon>
        <taxon>Coemansia</taxon>
    </lineage>
</organism>
<keyword evidence="3" id="KW-1185">Reference proteome</keyword>
<dbReference type="OrthoDB" id="2117718at2759"/>
<proteinExistence type="predicted"/>
<dbReference type="AlphaFoldDB" id="A0A9W8HSG1"/>
<dbReference type="PANTHER" id="PTHR34384">
    <property type="entry name" value="L-2,3-DIAMINOPROPANOATE--CITRATE LIGASE"/>
    <property type="match status" value="1"/>
</dbReference>
<evidence type="ECO:0000313" key="2">
    <source>
        <dbReference type="EMBL" id="KAJ2793952.1"/>
    </source>
</evidence>
<dbReference type="Pfam" id="PF04183">
    <property type="entry name" value="IucA_IucC"/>
    <property type="match status" value="1"/>
</dbReference>
<gene>
    <name evidence="2" type="ORF">H4R20_006381</name>
</gene>
<dbReference type="PANTHER" id="PTHR34384:SF5">
    <property type="entry name" value="L-2,3-DIAMINOPROPANOATE--CITRATE LIGASE"/>
    <property type="match status" value="1"/>
</dbReference>
<sequence length="328" mass="35978">MPLETVGNVFAVSFLDPEDIGVGQWLLHEGTKANPITNAGQIMTQVGLWNCYKDTLITMLCDELDSSTANQAHAYMSRRPDPDILASTAIEWEQSIIEGHATHPMHRARHAVSPLGPISSDTDFSRPNIAFIAIPRNEIRVEGALEELLTPLYSHAEADRTDLARSQYILDHIDRSRELVLPAHPLHVSAILHMFPFARQLPFSAPASAQVSLRTVCPEAFTPLGYAIKLPLGIKVSSALRTITPWSTFVGPRITQVIPQILNRAPVEGALLIAGEPASAVSTNPDFDIAKYLSCIIREDPEHICRQRGERVIVAAALTNYTDKGESA</sequence>
<comment type="caution">
    <text evidence="2">The sequence shown here is derived from an EMBL/GenBank/DDBJ whole genome shotgun (WGS) entry which is preliminary data.</text>
</comment>
<feature type="non-terminal residue" evidence="2">
    <location>
        <position position="328"/>
    </location>
</feature>
<accession>A0A9W8HSG1</accession>
<feature type="domain" description="Aerobactin siderophore biosynthesis IucA/IucC N-terminal" evidence="1">
    <location>
        <begin position="89"/>
        <end position="319"/>
    </location>
</feature>
<reference evidence="2" key="1">
    <citation type="submission" date="2022-07" db="EMBL/GenBank/DDBJ databases">
        <title>Phylogenomic reconstructions and comparative analyses of Kickxellomycotina fungi.</title>
        <authorList>
            <person name="Reynolds N.K."/>
            <person name="Stajich J.E."/>
            <person name="Barry K."/>
            <person name="Grigoriev I.V."/>
            <person name="Crous P."/>
            <person name="Smith M.E."/>
        </authorList>
    </citation>
    <scope>NUCLEOTIDE SEQUENCE</scope>
    <source>
        <strain evidence="2">NRRL 1565</strain>
    </source>
</reference>
<dbReference type="GO" id="GO:0019290">
    <property type="term" value="P:siderophore biosynthetic process"/>
    <property type="evidence" value="ECO:0007669"/>
    <property type="project" value="InterPro"/>
</dbReference>
<name>A0A9W8HSG1_9FUNG</name>